<accession>B0JRZ4</accession>
<proteinExistence type="predicted"/>
<dbReference type="EnsemblBacteria" id="BAG00894">
    <property type="protein sequence ID" value="BAG00894"/>
    <property type="gene ID" value="MAE_10720"/>
</dbReference>
<dbReference type="Proteomes" id="UP000001510">
    <property type="component" value="Chromosome"/>
</dbReference>
<evidence type="ECO:0000313" key="2">
    <source>
        <dbReference type="Proteomes" id="UP000001510"/>
    </source>
</evidence>
<organism evidence="1 2">
    <name type="scientific">Microcystis aeruginosa (strain NIES-843 / IAM M-2473)</name>
    <dbReference type="NCBI Taxonomy" id="449447"/>
    <lineage>
        <taxon>Bacteria</taxon>
        <taxon>Bacillati</taxon>
        <taxon>Cyanobacteriota</taxon>
        <taxon>Cyanophyceae</taxon>
        <taxon>Oscillatoriophycideae</taxon>
        <taxon>Chroococcales</taxon>
        <taxon>Microcystaceae</taxon>
        <taxon>Microcystis</taxon>
    </lineage>
</organism>
<dbReference type="EMBL" id="AP009552">
    <property type="protein sequence ID" value="BAG00894.1"/>
    <property type="molecule type" value="Genomic_DNA"/>
</dbReference>
<gene>
    <name evidence="1" type="ordered locus">MAE_10720</name>
</gene>
<protein>
    <submittedName>
        <fullName evidence="1">Uncharacterized protein</fullName>
    </submittedName>
</protein>
<dbReference type="AlphaFoldDB" id="B0JRZ4"/>
<dbReference type="KEGG" id="mar:MAE_10720"/>
<sequence>MILVYPSISTRKKKWKKKRKKSSATSGEFIRVCLRLITGRLPRFWTVHISLFRSC</sequence>
<dbReference type="HOGENOM" id="CLU_3027210_0_0_3"/>
<keyword evidence="2" id="KW-1185">Reference proteome</keyword>
<dbReference type="STRING" id="449447.MAE_10720"/>
<name>B0JRZ4_MICAN</name>
<dbReference type="PaxDb" id="449447-MAE_10720"/>
<evidence type="ECO:0000313" key="1">
    <source>
        <dbReference type="EMBL" id="BAG00894.1"/>
    </source>
</evidence>
<reference evidence="1 2" key="1">
    <citation type="journal article" date="2007" name="DNA Res.">
        <title>Complete genomic structure of the bloom-forming toxic cyanobacterium Microcystis aeruginosa NIES-843.</title>
        <authorList>
            <person name="Kaneko T."/>
            <person name="Nakajima N."/>
            <person name="Okamoto S."/>
            <person name="Suzuki I."/>
            <person name="Tanabe Y."/>
            <person name="Tamaoki M."/>
            <person name="Nakamura Y."/>
            <person name="Kasai F."/>
            <person name="Watanabe A."/>
            <person name="Kawashima K."/>
            <person name="Kishida Y."/>
            <person name="Ono A."/>
            <person name="Shimizu Y."/>
            <person name="Takahashi C."/>
            <person name="Minami C."/>
            <person name="Fujishiro T."/>
            <person name="Kohara M."/>
            <person name="Katoh M."/>
            <person name="Nakazaki N."/>
            <person name="Nakayama S."/>
            <person name="Yamada M."/>
            <person name="Tabata S."/>
            <person name="Watanabe M.M."/>
        </authorList>
    </citation>
    <scope>NUCLEOTIDE SEQUENCE [LARGE SCALE GENOMIC DNA]</scope>
    <source>
        <strain evidence="2">NIES-843 / IAM M-247</strain>
    </source>
</reference>